<dbReference type="GO" id="GO:0030976">
    <property type="term" value="F:thiamine pyrophosphate binding"/>
    <property type="evidence" value="ECO:0007669"/>
    <property type="project" value="UniProtKB-UniRule"/>
</dbReference>
<reference evidence="9" key="1">
    <citation type="submission" date="2021-01" db="EMBL/GenBank/DDBJ databases">
        <title>KCTC 19127 draft genome.</title>
        <authorList>
            <person name="An D."/>
        </authorList>
    </citation>
    <scope>NUCLEOTIDE SEQUENCE</scope>
    <source>
        <strain evidence="9">KCTC 19127</strain>
    </source>
</reference>
<evidence type="ECO:0000256" key="6">
    <source>
        <dbReference type="HAMAP-Rule" id="MF_01659"/>
    </source>
</evidence>
<accession>A0A938YDQ1</accession>
<comment type="pathway">
    <text evidence="6">Quinol/quinone metabolism; 1,4-dihydroxy-2-naphthoate biosynthesis; 1,4-dihydroxy-2-naphthoate from chorismate: step 2/7.</text>
</comment>
<dbReference type="InterPro" id="IPR011766">
    <property type="entry name" value="TPP_enzyme_TPP-bd"/>
</dbReference>
<keyword evidence="1 6" id="KW-0808">Transferase</keyword>
<dbReference type="Gene3D" id="3.40.50.970">
    <property type="match status" value="2"/>
</dbReference>
<evidence type="ECO:0000259" key="7">
    <source>
        <dbReference type="Pfam" id="PF02775"/>
    </source>
</evidence>
<dbReference type="GO" id="GO:0009234">
    <property type="term" value="P:menaquinone biosynthetic process"/>
    <property type="evidence" value="ECO:0007669"/>
    <property type="project" value="UniProtKB-UniRule"/>
</dbReference>
<comment type="caution">
    <text evidence="9">The sequence shown here is derived from an EMBL/GenBank/DDBJ whole genome shotgun (WGS) entry which is preliminary data.</text>
</comment>
<name>A0A938YDQ1_9ACTN</name>
<dbReference type="InterPro" id="IPR029061">
    <property type="entry name" value="THDP-binding"/>
</dbReference>
<proteinExistence type="inferred from homology"/>
<dbReference type="GO" id="GO:0030145">
    <property type="term" value="F:manganese ion binding"/>
    <property type="evidence" value="ECO:0007669"/>
    <property type="project" value="UniProtKB-UniRule"/>
</dbReference>
<comment type="similarity">
    <text evidence="6">Belongs to the TPP enzyme family. MenD subfamily.</text>
</comment>
<dbReference type="Pfam" id="PF02775">
    <property type="entry name" value="TPP_enzyme_C"/>
    <property type="match status" value="1"/>
</dbReference>
<dbReference type="AlphaFoldDB" id="A0A938YDQ1"/>
<keyword evidence="6" id="KW-0474">Menaquinone biosynthesis</keyword>
<evidence type="ECO:0000313" key="9">
    <source>
        <dbReference type="EMBL" id="MBM9475791.1"/>
    </source>
</evidence>
<evidence type="ECO:0000256" key="1">
    <source>
        <dbReference type="ARBA" id="ARBA00022679"/>
    </source>
</evidence>
<comment type="cofactor">
    <cofactor evidence="6">
        <name>Mg(2+)</name>
        <dbReference type="ChEBI" id="CHEBI:18420"/>
    </cofactor>
    <cofactor evidence="6">
        <name>Mn(2+)</name>
        <dbReference type="ChEBI" id="CHEBI:29035"/>
    </cofactor>
</comment>
<evidence type="ECO:0000256" key="3">
    <source>
        <dbReference type="ARBA" id="ARBA00022842"/>
    </source>
</evidence>
<keyword evidence="2 6" id="KW-0479">Metal-binding</keyword>
<dbReference type="NCBIfam" id="TIGR00173">
    <property type="entry name" value="menD"/>
    <property type="match status" value="1"/>
</dbReference>
<dbReference type="Proteomes" id="UP000663801">
    <property type="component" value="Unassembled WGS sequence"/>
</dbReference>
<evidence type="ECO:0000256" key="5">
    <source>
        <dbReference type="ARBA" id="ARBA00023211"/>
    </source>
</evidence>
<dbReference type="GO" id="GO:0000287">
    <property type="term" value="F:magnesium ion binding"/>
    <property type="evidence" value="ECO:0007669"/>
    <property type="project" value="UniProtKB-UniRule"/>
</dbReference>
<dbReference type="PIRSF" id="PIRSF004983">
    <property type="entry name" value="MenD"/>
    <property type="match status" value="1"/>
</dbReference>
<evidence type="ECO:0000259" key="8">
    <source>
        <dbReference type="Pfam" id="PF02776"/>
    </source>
</evidence>
<dbReference type="InterPro" id="IPR012001">
    <property type="entry name" value="Thiamin_PyroP_enz_TPP-bd_dom"/>
</dbReference>
<dbReference type="PANTHER" id="PTHR42916:SF1">
    <property type="entry name" value="PROTEIN PHYLLO, CHLOROPLASTIC"/>
    <property type="match status" value="1"/>
</dbReference>
<dbReference type="EC" id="2.2.1.9" evidence="6"/>
<dbReference type="PANTHER" id="PTHR42916">
    <property type="entry name" value="2-SUCCINYL-5-ENOLPYRUVYL-6-HYDROXY-3-CYCLOHEXENE-1-CARBOXYLATE SYNTHASE"/>
    <property type="match status" value="1"/>
</dbReference>
<feature type="domain" description="Thiamine pyrophosphate enzyme TPP-binding" evidence="7">
    <location>
        <begin position="412"/>
        <end position="526"/>
    </location>
</feature>
<dbReference type="EMBL" id="JAERWL010000005">
    <property type="protein sequence ID" value="MBM9475791.1"/>
    <property type="molecule type" value="Genomic_DNA"/>
</dbReference>
<sequence length="561" mass="57773">MRPSTAFAEVLVDELIRAGVREAVLSPGSRNAPLSLALHRAELAGRLRLHVRIDERTGAFLALGLARGSGRPAVVVTTSGTAVANLHPAVLEAHHGHVPLLVLSADRPADLRDVGANQVIDQRTVFGGALRLFHEFGEARPLTDPAVASAQNARWRSMVCRAVAAAGGAFGAPGPVQLDVPLVEPLLPDGTAAPAELAGRPDDAVWTAIGVPGPHPGAVLAPRSGERVLFLADLTDPRAVALASAGQVVVSEAGGAAGREVLAAGMHLLATPEFLAAHRPDRVVVLGRPTLFRAVTGLLADPAVQVDIVGPAAGFADPSGRAHAVLPGVQTSEARPDPVWADAWRAADDRAGRAVQAVLDDWDLSSSPRLARDVVAALPRRATLILGSSQAPRDVGLCSAGRNGITVLANRGVAGIDGMISTAIGAALAVPDSAAVALVGDLTFLHDATALVIGPREPRPDLTVVVSNNDGGGIFETLEPGAPEHRDAFERVFGTPPGVDLGGWVQACGADYVEVGGPGELAELVAAPRGLTVADVRTGRRDLRDQVRELHRAAAEAALDV</sequence>
<feature type="domain" description="Thiamine pyrophosphate enzyme N-terminal TPP-binding" evidence="8">
    <location>
        <begin position="7"/>
        <end position="122"/>
    </location>
</feature>
<comment type="subunit">
    <text evidence="6">Homodimer.</text>
</comment>
<protein>
    <recommendedName>
        <fullName evidence="6">2-succinyl-5-enolpyruvyl-6-hydroxy-3-cyclohexene-1-carboxylate synthase</fullName>
        <shortName evidence="6">SEPHCHC synthase</shortName>
        <ecNumber evidence="6">2.2.1.9</ecNumber>
    </recommendedName>
    <alternativeName>
        <fullName evidence="6">Menaquinone biosynthesis protein MenD</fullName>
    </alternativeName>
</protein>
<evidence type="ECO:0000256" key="2">
    <source>
        <dbReference type="ARBA" id="ARBA00022723"/>
    </source>
</evidence>
<dbReference type="GO" id="GO:0070204">
    <property type="term" value="F:2-succinyl-5-enolpyruvyl-6-hydroxy-3-cyclohexene-1-carboxylic-acid synthase activity"/>
    <property type="evidence" value="ECO:0007669"/>
    <property type="project" value="UniProtKB-UniRule"/>
</dbReference>
<gene>
    <name evidence="6 9" type="primary">menD</name>
    <name evidence="9" type="ORF">JL107_04965</name>
</gene>
<keyword evidence="5 6" id="KW-0464">Manganese</keyword>
<dbReference type="SUPFAM" id="SSF52518">
    <property type="entry name" value="Thiamin diphosphate-binding fold (THDP-binding)"/>
    <property type="match status" value="2"/>
</dbReference>
<dbReference type="RefSeq" id="WP_205255879.1">
    <property type="nucleotide sequence ID" value="NZ_BAAAPV010000002.1"/>
</dbReference>
<comment type="cofactor">
    <cofactor evidence="6">
        <name>thiamine diphosphate</name>
        <dbReference type="ChEBI" id="CHEBI:58937"/>
    </cofactor>
    <text evidence="6">Binds 1 thiamine pyrophosphate per subunit.</text>
</comment>
<dbReference type="Pfam" id="PF02776">
    <property type="entry name" value="TPP_enzyme_N"/>
    <property type="match status" value="1"/>
</dbReference>
<organism evidence="9 10">
    <name type="scientific">Nakamurella flavida</name>
    <dbReference type="NCBI Taxonomy" id="363630"/>
    <lineage>
        <taxon>Bacteria</taxon>
        <taxon>Bacillati</taxon>
        <taxon>Actinomycetota</taxon>
        <taxon>Actinomycetes</taxon>
        <taxon>Nakamurellales</taxon>
        <taxon>Nakamurellaceae</taxon>
        <taxon>Nakamurella</taxon>
    </lineage>
</organism>
<dbReference type="CDD" id="cd07037">
    <property type="entry name" value="TPP_PYR_MenD"/>
    <property type="match status" value="1"/>
</dbReference>
<comment type="function">
    <text evidence="6">Catalyzes the thiamine diphosphate-dependent decarboxylation of 2-oxoglutarate and the subsequent addition of the resulting succinic semialdehyde-thiamine pyrophosphate anion to isochorismate to yield 2-succinyl-5-enolpyruvyl-6-hydroxy-3-cyclohexene-1-carboxylate (SEPHCHC).</text>
</comment>
<comment type="pathway">
    <text evidence="6">Quinol/quinone metabolism; menaquinone biosynthesis.</text>
</comment>
<comment type="catalytic activity">
    <reaction evidence="6">
        <text>isochorismate + 2-oxoglutarate + H(+) = 5-enolpyruvoyl-6-hydroxy-2-succinyl-cyclohex-3-ene-1-carboxylate + CO2</text>
        <dbReference type="Rhea" id="RHEA:25593"/>
        <dbReference type="ChEBI" id="CHEBI:15378"/>
        <dbReference type="ChEBI" id="CHEBI:16526"/>
        <dbReference type="ChEBI" id="CHEBI:16810"/>
        <dbReference type="ChEBI" id="CHEBI:29780"/>
        <dbReference type="ChEBI" id="CHEBI:58818"/>
        <dbReference type="EC" id="2.2.1.9"/>
    </reaction>
</comment>
<keyword evidence="3 6" id="KW-0460">Magnesium</keyword>
<keyword evidence="4 6" id="KW-0786">Thiamine pyrophosphate</keyword>
<evidence type="ECO:0000256" key="4">
    <source>
        <dbReference type="ARBA" id="ARBA00023052"/>
    </source>
</evidence>
<dbReference type="InterPro" id="IPR004433">
    <property type="entry name" value="MenaQ_synth_MenD"/>
</dbReference>
<dbReference type="HAMAP" id="MF_01659">
    <property type="entry name" value="MenD"/>
    <property type="match status" value="1"/>
</dbReference>
<evidence type="ECO:0000313" key="10">
    <source>
        <dbReference type="Proteomes" id="UP000663801"/>
    </source>
</evidence>
<keyword evidence="10" id="KW-1185">Reference proteome</keyword>
<dbReference type="Gene3D" id="3.40.50.1220">
    <property type="entry name" value="TPP-binding domain"/>
    <property type="match status" value="1"/>
</dbReference>